<protein>
    <submittedName>
        <fullName evidence="2">Uncharacterized protein</fullName>
    </submittedName>
</protein>
<dbReference type="Proteomes" id="UP000654345">
    <property type="component" value="Unassembled WGS sequence"/>
</dbReference>
<reference evidence="2 3" key="1">
    <citation type="journal article" date="2021" name="Int. J. Syst. Evol. Microbiol.">
        <title>Reticulibacter mediterranei gen. nov., sp. nov., within the new family Reticulibacteraceae fam. nov., and Ktedonospora formicarum gen. nov., sp. nov., Ktedonobacter robiniae sp. nov., Dictyobacter formicarum sp. nov. and Dictyobacter arantiisoli sp. nov., belonging to the class Ktedonobacteria.</title>
        <authorList>
            <person name="Yabe S."/>
            <person name="Zheng Y."/>
            <person name="Wang C.M."/>
            <person name="Sakai Y."/>
            <person name="Abe K."/>
            <person name="Yokota A."/>
            <person name="Donadio S."/>
            <person name="Cavaletti L."/>
            <person name="Monciardini P."/>
        </authorList>
    </citation>
    <scope>NUCLEOTIDE SEQUENCE [LARGE SCALE GENOMIC DNA]</scope>
    <source>
        <strain evidence="2 3">SOSP1-30</strain>
    </source>
</reference>
<feature type="region of interest" description="Disordered" evidence="1">
    <location>
        <begin position="1"/>
        <end position="21"/>
    </location>
</feature>
<organism evidence="2 3">
    <name type="scientific">Ktedonobacter robiniae</name>
    <dbReference type="NCBI Taxonomy" id="2778365"/>
    <lineage>
        <taxon>Bacteria</taxon>
        <taxon>Bacillati</taxon>
        <taxon>Chloroflexota</taxon>
        <taxon>Ktedonobacteria</taxon>
        <taxon>Ktedonobacterales</taxon>
        <taxon>Ktedonobacteraceae</taxon>
        <taxon>Ktedonobacter</taxon>
    </lineage>
</organism>
<keyword evidence="3" id="KW-1185">Reference proteome</keyword>
<gene>
    <name evidence="2" type="ORF">KSB_15730</name>
</gene>
<dbReference type="EMBL" id="BNJG01000001">
    <property type="protein sequence ID" value="GHO53098.1"/>
    <property type="molecule type" value="Genomic_DNA"/>
</dbReference>
<accession>A0ABQ3UK47</accession>
<evidence type="ECO:0000313" key="3">
    <source>
        <dbReference type="Proteomes" id="UP000654345"/>
    </source>
</evidence>
<evidence type="ECO:0000256" key="1">
    <source>
        <dbReference type="SAM" id="MobiDB-lite"/>
    </source>
</evidence>
<sequence>MGRKNKLVTGKGDVVGWQSQPTTSPFPVSKKGLALIEFLVLEDGVHVFAEGGG</sequence>
<name>A0ABQ3UK47_9CHLR</name>
<evidence type="ECO:0000313" key="2">
    <source>
        <dbReference type="EMBL" id="GHO53098.1"/>
    </source>
</evidence>
<comment type="caution">
    <text evidence="2">The sequence shown here is derived from an EMBL/GenBank/DDBJ whole genome shotgun (WGS) entry which is preliminary data.</text>
</comment>
<proteinExistence type="predicted"/>